<protein>
    <recommendedName>
        <fullName evidence="1">SnoaL-like domain-containing protein</fullName>
    </recommendedName>
</protein>
<organism evidence="2 3">
    <name type="scientific">Roseateles saccharophilus</name>
    <name type="common">Pseudomonas saccharophila</name>
    <dbReference type="NCBI Taxonomy" id="304"/>
    <lineage>
        <taxon>Bacteria</taxon>
        <taxon>Pseudomonadati</taxon>
        <taxon>Pseudomonadota</taxon>
        <taxon>Betaproteobacteria</taxon>
        <taxon>Burkholderiales</taxon>
        <taxon>Sphaerotilaceae</taxon>
        <taxon>Roseateles</taxon>
    </lineage>
</organism>
<keyword evidence="3" id="KW-1185">Reference proteome</keyword>
<gene>
    <name evidence="2" type="ORF">J2X20_002460</name>
</gene>
<dbReference type="SUPFAM" id="SSF54427">
    <property type="entry name" value="NTF2-like"/>
    <property type="match status" value="1"/>
</dbReference>
<feature type="domain" description="SnoaL-like" evidence="1">
    <location>
        <begin position="6"/>
        <end position="102"/>
    </location>
</feature>
<dbReference type="EMBL" id="JAVDXU010000001">
    <property type="protein sequence ID" value="MDR7269831.1"/>
    <property type="molecule type" value="Genomic_DNA"/>
</dbReference>
<dbReference type="Gene3D" id="3.10.450.50">
    <property type="match status" value="1"/>
</dbReference>
<evidence type="ECO:0000313" key="3">
    <source>
        <dbReference type="Proteomes" id="UP001180453"/>
    </source>
</evidence>
<name>A0ABU1YPC5_ROSSA</name>
<evidence type="ECO:0000259" key="1">
    <source>
        <dbReference type="Pfam" id="PF12680"/>
    </source>
</evidence>
<evidence type="ECO:0000313" key="2">
    <source>
        <dbReference type="EMBL" id="MDR7269831.1"/>
    </source>
</evidence>
<dbReference type="Pfam" id="PF12680">
    <property type="entry name" value="SnoaL_2"/>
    <property type="match status" value="1"/>
</dbReference>
<reference evidence="2 3" key="1">
    <citation type="submission" date="2023-07" db="EMBL/GenBank/DDBJ databases">
        <title>Sorghum-associated microbial communities from plants grown in Nebraska, USA.</title>
        <authorList>
            <person name="Schachtman D."/>
        </authorList>
    </citation>
    <scope>NUCLEOTIDE SEQUENCE [LARGE SCALE GENOMIC DNA]</scope>
    <source>
        <strain evidence="2 3">BE314</strain>
    </source>
</reference>
<dbReference type="RefSeq" id="WP_310264981.1">
    <property type="nucleotide sequence ID" value="NZ_JAVDXU010000001.1"/>
</dbReference>
<proteinExistence type="predicted"/>
<comment type="caution">
    <text evidence="2">The sequence shown here is derived from an EMBL/GenBank/DDBJ whole genome shotgun (WGS) entry which is preliminary data.</text>
</comment>
<dbReference type="InterPro" id="IPR032710">
    <property type="entry name" value="NTF2-like_dom_sf"/>
</dbReference>
<accession>A0ABU1YPC5</accession>
<dbReference type="InterPro" id="IPR037401">
    <property type="entry name" value="SnoaL-like"/>
</dbReference>
<dbReference type="Proteomes" id="UP001180453">
    <property type="component" value="Unassembled WGS sequence"/>
</dbReference>
<sequence>MTHPIDAWHALAKARNPRALAALLADEVVFHSPVVHTLQRGKLLASQYLGAALMILGNQSFRYVREIRGERDALLEFELELEGVAVNGVDLIRWNDAGQITDFKVMIRPLKAIQAVQQKMAELLAQMQQQAQQ</sequence>